<evidence type="ECO:0000313" key="4">
    <source>
        <dbReference type="EMBL" id="GBG32168.1"/>
    </source>
</evidence>
<dbReference type="FunCoup" id="A0A2R5GQY2">
    <property type="interactions" value="392"/>
</dbReference>
<gene>
    <name evidence="4" type="ORF">FCC1311_083932</name>
</gene>
<evidence type="ECO:0000313" key="5">
    <source>
        <dbReference type="Proteomes" id="UP000241890"/>
    </source>
</evidence>
<dbReference type="InterPro" id="IPR018065">
    <property type="entry name" value="Ribosomal_eL34_CS"/>
</dbReference>
<evidence type="ECO:0000256" key="3">
    <source>
        <dbReference type="ARBA" id="ARBA00023274"/>
    </source>
</evidence>
<keyword evidence="2 4" id="KW-0689">Ribosomal protein</keyword>
<dbReference type="InterPro" id="IPR038562">
    <property type="entry name" value="Ribosomal_eL34_C_sf"/>
</dbReference>
<dbReference type="PANTHER" id="PTHR46595">
    <property type="entry name" value="60S RIBOSOMAL PROTEIN L34"/>
    <property type="match status" value="1"/>
</dbReference>
<reference evidence="4 5" key="1">
    <citation type="submission" date="2017-12" db="EMBL/GenBank/DDBJ databases">
        <title>Sequencing, de novo assembly and annotation of complete genome of a new Thraustochytrid species, strain FCC1311.</title>
        <authorList>
            <person name="Sedici K."/>
            <person name="Godart F."/>
            <person name="Aiese Cigliano R."/>
            <person name="Sanseverino W."/>
            <person name="Barakat M."/>
            <person name="Ortet P."/>
            <person name="Marechal E."/>
            <person name="Cagnac O."/>
            <person name="Amato A."/>
        </authorList>
    </citation>
    <scope>NUCLEOTIDE SEQUENCE [LARGE SCALE GENOMIC DNA]</scope>
</reference>
<evidence type="ECO:0000256" key="1">
    <source>
        <dbReference type="ARBA" id="ARBA00009875"/>
    </source>
</evidence>
<dbReference type="AlphaFoldDB" id="A0A2R5GQY2"/>
<proteinExistence type="inferred from homology"/>
<name>A0A2R5GQY2_9STRA</name>
<dbReference type="PROSITE" id="PS01145">
    <property type="entry name" value="RIBOSOMAL_L34E"/>
    <property type="match status" value="1"/>
</dbReference>
<evidence type="ECO:0000256" key="2">
    <source>
        <dbReference type="ARBA" id="ARBA00022980"/>
    </source>
</evidence>
<dbReference type="GO" id="GO:0003735">
    <property type="term" value="F:structural constituent of ribosome"/>
    <property type="evidence" value="ECO:0007669"/>
    <property type="project" value="InterPro"/>
</dbReference>
<dbReference type="GO" id="GO:0005840">
    <property type="term" value="C:ribosome"/>
    <property type="evidence" value="ECO:0007669"/>
    <property type="project" value="UniProtKB-KW"/>
</dbReference>
<dbReference type="PRINTS" id="PR01250">
    <property type="entry name" value="RIBOSOMALL34"/>
</dbReference>
<dbReference type="GO" id="GO:1990904">
    <property type="term" value="C:ribonucleoprotein complex"/>
    <property type="evidence" value="ECO:0007669"/>
    <property type="project" value="UniProtKB-KW"/>
</dbReference>
<dbReference type="EMBL" id="BEYU01000115">
    <property type="protein sequence ID" value="GBG32168.1"/>
    <property type="molecule type" value="Genomic_DNA"/>
</dbReference>
<keyword evidence="5" id="KW-1185">Reference proteome</keyword>
<dbReference type="GO" id="GO:0006412">
    <property type="term" value="P:translation"/>
    <property type="evidence" value="ECO:0007669"/>
    <property type="project" value="InterPro"/>
</dbReference>
<dbReference type="InterPro" id="IPR008195">
    <property type="entry name" value="Ribosomal_eL34"/>
</dbReference>
<comment type="similarity">
    <text evidence="1">Belongs to the eukaryotic ribosomal protein eL34 family.</text>
</comment>
<keyword evidence="3" id="KW-0687">Ribonucleoprotein</keyword>
<dbReference type="OrthoDB" id="277449at2759"/>
<dbReference type="Pfam" id="PF01199">
    <property type="entry name" value="Ribosomal_L34e"/>
    <property type="match status" value="1"/>
</dbReference>
<dbReference type="Proteomes" id="UP000241890">
    <property type="component" value="Unassembled WGS sequence"/>
</dbReference>
<dbReference type="Gene3D" id="6.20.340.10">
    <property type="match status" value="1"/>
</dbReference>
<accession>A0A2R5GQY2</accession>
<sequence length="116" mass="13367">MTKDIRITYRRRHAYRTRSNKVKAVKTPGGRLVAKYIAKRGSVPKCGDCKVELKGLKAIRPKDLQKVSQRQKTVTRAYGGSRCAQCVRNRIVRAFLIEEQKIVKRVVAQRQQKSKK</sequence>
<organism evidence="4 5">
    <name type="scientific">Hondaea fermentalgiana</name>
    <dbReference type="NCBI Taxonomy" id="2315210"/>
    <lineage>
        <taxon>Eukaryota</taxon>
        <taxon>Sar</taxon>
        <taxon>Stramenopiles</taxon>
        <taxon>Bigyra</taxon>
        <taxon>Labyrinthulomycetes</taxon>
        <taxon>Thraustochytrida</taxon>
        <taxon>Thraustochytriidae</taxon>
        <taxon>Hondaea</taxon>
    </lineage>
</organism>
<protein>
    <submittedName>
        <fullName evidence="4">60S ribosomal protein L34, putative</fullName>
    </submittedName>
</protein>
<comment type="caution">
    <text evidence="4">The sequence shown here is derived from an EMBL/GenBank/DDBJ whole genome shotgun (WGS) entry which is preliminary data.</text>
</comment>
<dbReference type="Gene3D" id="6.20.370.70">
    <property type="match status" value="1"/>
</dbReference>
<dbReference type="InParanoid" id="A0A2R5GQY2"/>